<accession>A0ACB8B9P8</accession>
<evidence type="ECO:0000313" key="2">
    <source>
        <dbReference type="Proteomes" id="UP000790709"/>
    </source>
</evidence>
<keyword evidence="2" id="KW-1185">Reference proteome</keyword>
<dbReference type="EMBL" id="MU266481">
    <property type="protein sequence ID" value="KAH7922536.1"/>
    <property type="molecule type" value="Genomic_DNA"/>
</dbReference>
<evidence type="ECO:0000313" key="1">
    <source>
        <dbReference type="EMBL" id="KAH7922536.1"/>
    </source>
</evidence>
<reference evidence="1" key="1">
    <citation type="journal article" date="2021" name="New Phytol.">
        <title>Evolutionary innovations through gain and loss of genes in the ectomycorrhizal Boletales.</title>
        <authorList>
            <person name="Wu G."/>
            <person name="Miyauchi S."/>
            <person name="Morin E."/>
            <person name="Kuo A."/>
            <person name="Drula E."/>
            <person name="Varga T."/>
            <person name="Kohler A."/>
            <person name="Feng B."/>
            <person name="Cao Y."/>
            <person name="Lipzen A."/>
            <person name="Daum C."/>
            <person name="Hundley H."/>
            <person name="Pangilinan J."/>
            <person name="Johnson J."/>
            <person name="Barry K."/>
            <person name="LaButti K."/>
            <person name="Ng V."/>
            <person name="Ahrendt S."/>
            <person name="Min B."/>
            <person name="Choi I.G."/>
            <person name="Park H."/>
            <person name="Plett J.M."/>
            <person name="Magnuson J."/>
            <person name="Spatafora J.W."/>
            <person name="Nagy L.G."/>
            <person name="Henrissat B."/>
            <person name="Grigoriev I.V."/>
            <person name="Yang Z.L."/>
            <person name="Xu J."/>
            <person name="Martin F.M."/>
        </authorList>
    </citation>
    <scope>NUCLEOTIDE SEQUENCE</scope>
    <source>
        <strain evidence="1">KUC20120723A-06</strain>
    </source>
</reference>
<comment type="caution">
    <text evidence="1">The sequence shown here is derived from an EMBL/GenBank/DDBJ whole genome shotgun (WGS) entry which is preliminary data.</text>
</comment>
<sequence length="346" mass="38399">MERCKELKKEKVGGPRNRATRPERVTIIELGDLSCDKSMPVMSASATLLACVPTAVSASTCAASAIWGDWYTASMILLGIVSNGLACLVIGSGTLSVDTFTDQTARRRQGDGILLGDEIVILKGREEAVNAITKGKFVLDMERRGRDERRATQGEDQEKGADEEDKERPEYRKIGCCSLLLTLQLLFQLLLIPQGTLFGQIMFLSSLAVSWAYNSFLASLEKEKIQADILCDVLNRPPMKRYELGTRTMMAVFVVLVLAPSNPSKLLDELLPNDIEVWRIWKGMVLERMQKEDSEKLQFDEAHWPEAAMNLSEGDKELLAALLSDAKAAWVGYASYSPISRSDDEQ</sequence>
<protein>
    <submittedName>
        <fullName evidence="1">Uncharacterized protein</fullName>
    </submittedName>
</protein>
<gene>
    <name evidence="1" type="ORF">BV22DRAFT_1037376</name>
</gene>
<dbReference type="Proteomes" id="UP000790709">
    <property type="component" value="Unassembled WGS sequence"/>
</dbReference>
<name>A0ACB8B9P8_9AGAM</name>
<proteinExistence type="predicted"/>
<organism evidence="1 2">
    <name type="scientific">Leucogyrophana mollusca</name>
    <dbReference type="NCBI Taxonomy" id="85980"/>
    <lineage>
        <taxon>Eukaryota</taxon>
        <taxon>Fungi</taxon>
        <taxon>Dikarya</taxon>
        <taxon>Basidiomycota</taxon>
        <taxon>Agaricomycotina</taxon>
        <taxon>Agaricomycetes</taxon>
        <taxon>Agaricomycetidae</taxon>
        <taxon>Boletales</taxon>
        <taxon>Boletales incertae sedis</taxon>
        <taxon>Leucogyrophana</taxon>
    </lineage>
</organism>